<evidence type="ECO:0000256" key="9">
    <source>
        <dbReference type="SAM" id="Phobius"/>
    </source>
</evidence>
<evidence type="ECO:0000256" key="6">
    <source>
        <dbReference type="ARBA" id="ARBA00022729"/>
    </source>
</evidence>
<evidence type="ECO:0000256" key="8">
    <source>
        <dbReference type="ARBA" id="ARBA00023288"/>
    </source>
</evidence>
<dbReference type="GO" id="GO:0098552">
    <property type="term" value="C:side of membrane"/>
    <property type="evidence" value="ECO:0007669"/>
    <property type="project" value="UniProtKB-KW"/>
</dbReference>
<evidence type="ECO:0000256" key="5">
    <source>
        <dbReference type="ARBA" id="ARBA00022622"/>
    </source>
</evidence>
<dbReference type="AlphaFoldDB" id="A0AAV9XRD2"/>
<evidence type="ECO:0000259" key="11">
    <source>
        <dbReference type="Pfam" id="PF05730"/>
    </source>
</evidence>
<evidence type="ECO:0000313" key="12">
    <source>
        <dbReference type="EMBL" id="KAK6542328.1"/>
    </source>
</evidence>
<feature type="chain" id="PRO_5043821802" description="CFEM domain-containing protein" evidence="10">
    <location>
        <begin position="19"/>
        <end position="243"/>
    </location>
</feature>
<evidence type="ECO:0000313" key="13">
    <source>
        <dbReference type="Proteomes" id="UP001365542"/>
    </source>
</evidence>
<gene>
    <name evidence="12" type="ORF">TWF694_006287</name>
</gene>
<comment type="caution">
    <text evidence="12">The sequence shown here is derived from an EMBL/GenBank/DDBJ whole genome shotgun (WGS) entry which is preliminary data.</text>
</comment>
<keyword evidence="6 10" id="KW-0732">Signal</keyword>
<dbReference type="Proteomes" id="UP001365542">
    <property type="component" value="Unassembled WGS sequence"/>
</dbReference>
<dbReference type="EMBL" id="JAVHJO010000002">
    <property type="protein sequence ID" value="KAK6542328.1"/>
    <property type="molecule type" value="Genomic_DNA"/>
</dbReference>
<keyword evidence="8" id="KW-0449">Lipoprotein</keyword>
<name>A0AAV9XRD2_9PEZI</name>
<keyword evidence="9" id="KW-0472">Membrane</keyword>
<evidence type="ECO:0000256" key="10">
    <source>
        <dbReference type="SAM" id="SignalP"/>
    </source>
</evidence>
<feature type="domain" description="CFEM" evidence="11">
    <location>
        <begin position="120"/>
        <end position="171"/>
    </location>
</feature>
<evidence type="ECO:0000256" key="7">
    <source>
        <dbReference type="ARBA" id="ARBA00023157"/>
    </source>
</evidence>
<evidence type="ECO:0000256" key="1">
    <source>
        <dbReference type="ARBA" id="ARBA00004589"/>
    </source>
</evidence>
<comment type="subcellular location">
    <subcellularLocation>
        <location evidence="1">Membrane</location>
        <topology evidence="1">Lipid-anchor</topology>
        <topology evidence="1">GPI-anchor</topology>
    </subcellularLocation>
    <subcellularLocation>
        <location evidence="2">Secreted</location>
    </subcellularLocation>
</comment>
<proteinExistence type="inferred from homology"/>
<keyword evidence="13" id="KW-1185">Reference proteome</keyword>
<accession>A0AAV9XRD2</accession>
<feature type="signal peptide" evidence="10">
    <location>
        <begin position="1"/>
        <end position="18"/>
    </location>
</feature>
<feature type="transmembrane region" description="Helical" evidence="9">
    <location>
        <begin position="219"/>
        <end position="239"/>
    </location>
</feature>
<dbReference type="Pfam" id="PF05730">
    <property type="entry name" value="CFEM"/>
    <property type="match status" value="1"/>
</dbReference>
<keyword evidence="7" id="KW-1015">Disulfide bond</keyword>
<evidence type="ECO:0000256" key="2">
    <source>
        <dbReference type="ARBA" id="ARBA00004613"/>
    </source>
</evidence>
<protein>
    <recommendedName>
        <fullName evidence="11">CFEM domain-containing protein</fullName>
    </recommendedName>
</protein>
<sequence length="243" mass="26192">MALSQNLLFLSCLGAISTAIPTTPLLKARQFGSVSNPNDTVDVSGVPECAVANCVTSGEWIPARLGCHTGNLTRECFCQTAVAPLTCSPKAPSSEDNCFYELQTWFSGICGQNAVRIADLSAIPDCGRDCTAAMITEEDCADDSLNCICQKPEIYNKTATCLSQACSNTKVFKYLDDTPDHFAYSWYTILCQTGVQEPFNEAGYQSWINNGKWSHSLKVGLGVGLGIGSPVLICLWIIVNFTS</sequence>
<keyword evidence="5" id="KW-0325">Glycoprotein</keyword>
<reference evidence="12 13" key="1">
    <citation type="submission" date="2019-10" db="EMBL/GenBank/DDBJ databases">
        <authorList>
            <person name="Palmer J.M."/>
        </authorList>
    </citation>
    <scope>NUCLEOTIDE SEQUENCE [LARGE SCALE GENOMIC DNA]</scope>
    <source>
        <strain evidence="12 13">TWF694</strain>
    </source>
</reference>
<dbReference type="GO" id="GO:0005576">
    <property type="term" value="C:extracellular region"/>
    <property type="evidence" value="ECO:0007669"/>
    <property type="project" value="UniProtKB-SubCell"/>
</dbReference>
<organism evidence="12 13">
    <name type="scientific">Orbilia ellipsospora</name>
    <dbReference type="NCBI Taxonomy" id="2528407"/>
    <lineage>
        <taxon>Eukaryota</taxon>
        <taxon>Fungi</taxon>
        <taxon>Dikarya</taxon>
        <taxon>Ascomycota</taxon>
        <taxon>Pezizomycotina</taxon>
        <taxon>Orbiliomycetes</taxon>
        <taxon>Orbiliales</taxon>
        <taxon>Orbiliaceae</taxon>
        <taxon>Orbilia</taxon>
    </lineage>
</organism>
<keyword evidence="9" id="KW-1133">Transmembrane helix</keyword>
<keyword evidence="5" id="KW-0336">GPI-anchor</keyword>
<dbReference type="InterPro" id="IPR008427">
    <property type="entry name" value="Extracellular_membr_CFEM_dom"/>
</dbReference>
<keyword evidence="9" id="KW-0812">Transmembrane</keyword>
<keyword evidence="4" id="KW-0964">Secreted</keyword>
<evidence type="ECO:0000256" key="4">
    <source>
        <dbReference type="ARBA" id="ARBA00022525"/>
    </source>
</evidence>
<evidence type="ECO:0000256" key="3">
    <source>
        <dbReference type="ARBA" id="ARBA00010031"/>
    </source>
</evidence>
<comment type="similarity">
    <text evidence="3">Belongs to the RBT5 family.</text>
</comment>